<feature type="repeat" description="NHL" evidence="2">
    <location>
        <begin position="193"/>
        <end position="219"/>
    </location>
</feature>
<dbReference type="AlphaFoldDB" id="A0A8S3SZA6"/>
<reference evidence="3" key="1">
    <citation type="submission" date="2021-03" db="EMBL/GenBank/DDBJ databases">
        <authorList>
            <person name="Bekaert M."/>
        </authorList>
    </citation>
    <scope>NUCLEOTIDE SEQUENCE</scope>
</reference>
<dbReference type="Proteomes" id="UP000683360">
    <property type="component" value="Unassembled WGS sequence"/>
</dbReference>
<evidence type="ECO:0000256" key="2">
    <source>
        <dbReference type="PROSITE-ProRule" id="PRU00504"/>
    </source>
</evidence>
<dbReference type="OrthoDB" id="6079461at2759"/>
<dbReference type="PANTHER" id="PTHR47197">
    <property type="entry name" value="PROTEIN NIRF"/>
    <property type="match status" value="1"/>
</dbReference>
<sequence>MVNNEHIRSIKDISLKLRKKIELCEAGVTGCTFLPRGKMVFVNEEQRSITVVNSDGSLDRKIDFKPYVPHDITYIPKDNTIAITSSSSHYVKIIDGDTLRVIKILCVGSNCAGIAFTNGKLIVCGLEKGLIEVIYPGGSVKTILSCTMSTNSYLATLGKKIFYTDLDFGGVFCCDLKGNILWTFPCKNINSHNGVTVDNNGNVFVADFSRNKVFVISPNGQQHRDVLTSVAAVCYPIGLIYDRDNNQLLVTNYYKGAVLYTVT</sequence>
<dbReference type="InterPro" id="IPR001258">
    <property type="entry name" value="NHL_repeat"/>
</dbReference>
<evidence type="ECO:0000313" key="3">
    <source>
        <dbReference type="EMBL" id="CAG2226361.1"/>
    </source>
</evidence>
<comment type="caution">
    <text evidence="3">The sequence shown here is derived from an EMBL/GenBank/DDBJ whole genome shotgun (WGS) entry which is preliminary data.</text>
</comment>
<keyword evidence="1" id="KW-0677">Repeat</keyword>
<dbReference type="Gene3D" id="2.40.10.500">
    <property type="match status" value="1"/>
</dbReference>
<protein>
    <submittedName>
        <fullName evidence="3">Uncharacterized protein</fullName>
    </submittedName>
</protein>
<dbReference type="SUPFAM" id="SSF101898">
    <property type="entry name" value="NHL repeat"/>
    <property type="match status" value="1"/>
</dbReference>
<dbReference type="Gene3D" id="2.130.10.10">
    <property type="entry name" value="YVTN repeat-like/Quinoprotein amine dehydrogenase"/>
    <property type="match status" value="1"/>
</dbReference>
<evidence type="ECO:0000256" key="1">
    <source>
        <dbReference type="ARBA" id="ARBA00022737"/>
    </source>
</evidence>
<organism evidence="3 4">
    <name type="scientific">Mytilus edulis</name>
    <name type="common">Blue mussel</name>
    <dbReference type="NCBI Taxonomy" id="6550"/>
    <lineage>
        <taxon>Eukaryota</taxon>
        <taxon>Metazoa</taxon>
        <taxon>Spiralia</taxon>
        <taxon>Lophotrochozoa</taxon>
        <taxon>Mollusca</taxon>
        <taxon>Bivalvia</taxon>
        <taxon>Autobranchia</taxon>
        <taxon>Pteriomorphia</taxon>
        <taxon>Mytilida</taxon>
        <taxon>Mytiloidea</taxon>
        <taxon>Mytilidae</taxon>
        <taxon>Mytilinae</taxon>
        <taxon>Mytilus</taxon>
    </lineage>
</organism>
<dbReference type="PANTHER" id="PTHR47197:SF3">
    <property type="entry name" value="DIHYDRO-HEME D1 DEHYDROGENASE"/>
    <property type="match status" value="1"/>
</dbReference>
<name>A0A8S3SZA6_MYTED</name>
<dbReference type="EMBL" id="CAJPWZ010001895">
    <property type="protein sequence ID" value="CAG2226361.1"/>
    <property type="molecule type" value="Genomic_DNA"/>
</dbReference>
<dbReference type="PROSITE" id="PS51125">
    <property type="entry name" value="NHL"/>
    <property type="match status" value="1"/>
</dbReference>
<evidence type="ECO:0000313" key="4">
    <source>
        <dbReference type="Proteomes" id="UP000683360"/>
    </source>
</evidence>
<keyword evidence="4" id="KW-1185">Reference proteome</keyword>
<proteinExistence type="predicted"/>
<dbReference type="InterPro" id="IPR015943">
    <property type="entry name" value="WD40/YVTN_repeat-like_dom_sf"/>
</dbReference>
<accession>A0A8S3SZA6</accession>
<gene>
    <name evidence="3" type="ORF">MEDL_39446</name>
</gene>
<dbReference type="InterPro" id="IPR051200">
    <property type="entry name" value="Host-pathogen_enzymatic-act"/>
</dbReference>